<dbReference type="OrthoDB" id="1046782at2759"/>
<evidence type="ECO:0000313" key="3">
    <source>
        <dbReference type="Proteomes" id="UP000184330"/>
    </source>
</evidence>
<evidence type="ECO:0000256" key="1">
    <source>
        <dbReference type="SAM" id="SignalP"/>
    </source>
</evidence>
<dbReference type="GO" id="GO:0008081">
    <property type="term" value="F:phosphoric diester hydrolase activity"/>
    <property type="evidence" value="ECO:0007669"/>
    <property type="project" value="InterPro"/>
</dbReference>
<dbReference type="SUPFAM" id="SSF51695">
    <property type="entry name" value="PLC-like phosphodiesterases"/>
    <property type="match status" value="1"/>
</dbReference>
<dbReference type="AlphaFoldDB" id="A0A1L7X3I5"/>
<protein>
    <recommendedName>
        <fullName evidence="4">PLC-like phosphodiesterase</fullName>
    </recommendedName>
</protein>
<name>A0A1L7X3I5_9HELO</name>
<organism evidence="2 3">
    <name type="scientific">Phialocephala subalpina</name>
    <dbReference type="NCBI Taxonomy" id="576137"/>
    <lineage>
        <taxon>Eukaryota</taxon>
        <taxon>Fungi</taxon>
        <taxon>Dikarya</taxon>
        <taxon>Ascomycota</taxon>
        <taxon>Pezizomycotina</taxon>
        <taxon>Leotiomycetes</taxon>
        <taxon>Helotiales</taxon>
        <taxon>Mollisiaceae</taxon>
        <taxon>Phialocephala</taxon>
        <taxon>Phialocephala fortinii species complex</taxon>
    </lineage>
</organism>
<keyword evidence="3" id="KW-1185">Reference proteome</keyword>
<dbReference type="Proteomes" id="UP000184330">
    <property type="component" value="Unassembled WGS sequence"/>
</dbReference>
<dbReference type="GO" id="GO:0006629">
    <property type="term" value="P:lipid metabolic process"/>
    <property type="evidence" value="ECO:0007669"/>
    <property type="project" value="InterPro"/>
</dbReference>
<dbReference type="Gene3D" id="3.20.20.190">
    <property type="entry name" value="Phosphatidylinositol (PI) phosphodiesterase"/>
    <property type="match status" value="1"/>
</dbReference>
<dbReference type="PANTHER" id="PTHR13593">
    <property type="match status" value="1"/>
</dbReference>
<feature type="chain" id="PRO_5012431105" description="PLC-like phosphodiesterase" evidence="1">
    <location>
        <begin position="24"/>
        <end position="554"/>
    </location>
</feature>
<dbReference type="InterPro" id="IPR017946">
    <property type="entry name" value="PLC-like_Pdiesterase_TIM-brl"/>
</dbReference>
<proteinExistence type="predicted"/>
<evidence type="ECO:0008006" key="4">
    <source>
        <dbReference type="Google" id="ProtNLM"/>
    </source>
</evidence>
<accession>A0A1L7X3I5</accession>
<sequence>MDLRKLFLRATCGFLVAANLAFAGPGGHLEMANLSPYDWKLTYNHSYHMDWEPWDLIPIGSKLEQYVEWWYHWGDNGDGGAEATYSLVGTDLSFSIQARQSGGKKLLVEYSDALAAMTLTGEKVIDLGFDHDGSVLFVLSGNGVEPYVSSQAPRDWMQKTLSTIGSKELREMSMPMAHNSGMNTITKGYGGCKHNTACQTVPIYNQLAFGARWFDLRPTVVKGNWYANHMSDAGILGWVGARGTSFTDIVNDINRFISETPGELIILQISHELDGDAGAKWIPGLPEARWQILYTLLEQLNDLWTPADSNLPDDLETLKISQFIQPGSNSTILVRIPDHAPLPNSSHPAFIHESRLPVTGDWISTADPSVLSDTQFTTLQKLRLSPKSPMFRLPWTIAPKIAHMIDVANPLHSIIGEAMWAEHKLYQIIWDKLTRDTYPNLIEVDNIHNSQVTAITMVINQRYADAEGWMKWMEGEKREVTTLRWAERLRIDDGSSTRDDEKEEEDVWPHAETEPAGELDIAVLDKKMPNTKRIVKFGSTEQHKGAILGEIHIR</sequence>
<dbReference type="InterPro" id="IPR051057">
    <property type="entry name" value="PI-PLC_domain"/>
</dbReference>
<dbReference type="EMBL" id="FJOG01000014">
    <property type="protein sequence ID" value="CZR59557.1"/>
    <property type="molecule type" value="Genomic_DNA"/>
</dbReference>
<dbReference type="PANTHER" id="PTHR13593:SF143">
    <property type="entry name" value="PHOSPHATIDYLINOSITOL-SPECIFIC PHOSPHOLIPASE C X DOMAIN-CONTAINING PROTEIN"/>
    <property type="match status" value="1"/>
</dbReference>
<keyword evidence="1" id="KW-0732">Signal</keyword>
<evidence type="ECO:0000313" key="2">
    <source>
        <dbReference type="EMBL" id="CZR59557.1"/>
    </source>
</evidence>
<gene>
    <name evidence="2" type="ORF">PAC_09451</name>
</gene>
<reference evidence="2 3" key="1">
    <citation type="submission" date="2016-03" db="EMBL/GenBank/DDBJ databases">
        <authorList>
            <person name="Ploux O."/>
        </authorList>
    </citation>
    <scope>NUCLEOTIDE SEQUENCE [LARGE SCALE GENOMIC DNA]</scope>
    <source>
        <strain evidence="2 3">UAMH 11012</strain>
    </source>
</reference>
<feature type="signal peptide" evidence="1">
    <location>
        <begin position="1"/>
        <end position="23"/>
    </location>
</feature>